<evidence type="ECO:0000256" key="3">
    <source>
        <dbReference type="ARBA" id="ARBA00023015"/>
    </source>
</evidence>
<comment type="similarity">
    <text evidence="2">Belongs to the SNF5 family.</text>
</comment>
<feature type="coiled-coil region" evidence="6">
    <location>
        <begin position="319"/>
        <end position="358"/>
    </location>
</feature>
<sequence length="369" mass="42573">MLRVFNPQALSSGLYSRLTKEGSENGLLINTTPVVRTARRHAQVNYAELDYNDDIDEEFVPEGSIDFGGLSGNMFGNNSARYNGNGMPVNATQKYSLRPARGTPRIPQLEMETKIQELAHRGNAPDILIPIRLNLEYNNGNSKLVDFFMWNLNETLITPEQFASILCTDLELPANLHLEITDTISKQIEEYNYASSLQLPSTMEYHIIIDLSVNLNKKLYQDRFEWDLAQTEITPDTFADIVVGDLGLSLEFKPAILHSLHEVLLRLKREICEGSYNHELQKYQQLAGLIFECGIRIRTENSIHNGNDLWQPIVEILTAEEIEKREIERERNIRRLKRENMRLENDEASNKRRATARRRYDELEGSWKY</sequence>
<dbReference type="AlphaFoldDB" id="A0A9P7V9T6"/>
<gene>
    <name evidence="7" type="primary">SFH1</name>
    <name evidence="7" type="ORF">KQ657_005038</name>
</gene>
<evidence type="ECO:0000256" key="2">
    <source>
        <dbReference type="ARBA" id="ARBA00010239"/>
    </source>
</evidence>
<keyword evidence="8" id="KW-1185">Reference proteome</keyword>
<proteinExistence type="inferred from homology"/>
<evidence type="ECO:0000256" key="6">
    <source>
        <dbReference type="SAM" id="Coils"/>
    </source>
</evidence>
<protein>
    <submittedName>
        <fullName evidence="7">Chromatin structure remodeling complex protein sfh1</fullName>
    </submittedName>
</protein>
<evidence type="ECO:0000256" key="4">
    <source>
        <dbReference type="ARBA" id="ARBA00023163"/>
    </source>
</evidence>
<comment type="caution">
    <text evidence="7">The sequence shown here is derived from an EMBL/GenBank/DDBJ whole genome shotgun (WGS) entry which is preliminary data.</text>
</comment>
<keyword evidence="6" id="KW-0175">Coiled coil</keyword>
<dbReference type="EMBL" id="JAHMUF010000009">
    <property type="protein sequence ID" value="KAG7193840.1"/>
    <property type="molecule type" value="Genomic_DNA"/>
</dbReference>
<dbReference type="InterPro" id="IPR006939">
    <property type="entry name" value="SNF5"/>
</dbReference>
<dbReference type="GO" id="GO:0000228">
    <property type="term" value="C:nuclear chromosome"/>
    <property type="evidence" value="ECO:0007669"/>
    <property type="project" value="InterPro"/>
</dbReference>
<keyword evidence="3" id="KW-0805">Transcription regulation</keyword>
<dbReference type="RefSeq" id="XP_043049387.1">
    <property type="nucleotide sequence ID" value="XM_043195682.1"/>
</dbReference>
<organism evidence="7 8">
    <name type="scientific">Scheffersomyces spartinae</name>
    <dbReference type="NCBI Taxonomy" id="45513"/>
    <lineage>
        <taxon>Eukaryota</taxon>
        <taxon>Fungi</taxon>
        <taxon>Dikarya</taxon>
        <taxon>Ascomycota</taxon>
        <taxon>Saccharomycotina</taxon>
        <taxon>Pichiomycetes</taxon>
        <taxon>Debaryomycetaceae</taxon>
        <taxon>Scheffersomyces</taxon>
    </lineage>
</organism>
<evidence type="ECO:0000256" key="5">
    <source>
        <dbReference type="ARBA" id="ARBA00023242"/>
    </source>
</evidence>
<dbReference type="Pfam" id="PF04855">
    <property type="entry name" value="SNF5"/>
    <property type="match status" value="1"/>
</dbReference>
<dbReference type="GO" id="GO:0006338">
    <property type="term" value="P:chromatin remodeling"/>
    <property type="evidence" value="ECO:0007669"/>
    <property type="project" value="InterPro"/>
</dbReference>
<dbReference type="OrthoDB" id="10258327at2759"/>
<keyword evidence="5" id="KW-0539">Nucleus</keyword>
<dbReference type="Proteomes" id="UP000790833">
    <property type="component" value="Unassembled WGS sequence"/>
</dbReference>
<evidence type="ECO:0000313" key="8">
    <source>
        <dbReference type="Proteomes" id="UP000790833"/>
    </source>
</evidence>
<dbReference type="GeneID" id="66118412"/>
<dbReference type="PANTHER" id="PTHR10019">
    <property type="entry name" value="SNF5"/>
    <property type="match status" value="1"/>
</dbReference>
<evidence type="ECO:0000256" key="1">
    <source>
        <dbReference type="ARBA" id="ARBA00004123"/>
    </source>
</evidence>
<keyword evidence="4" id="KW-0804">Transcription</keyword>
<name>A0A9P7V9T6_9ASCO</name>
<accession>A0A9P7V9T6</accession>
<reference evidence="7" key="1">
    <citation type="submission" date="2021-03" db="EMBL/GenBank/DDBJ databases">
        <authorList>
            <person name="Palmer J.M."/>
        </authorList>
    </citation>
    <scope>NUCLEOTIDE SEQUENCE</scope>
    <source>
        <strain evidence="7">ARV_011</strain>
    </source>
</reference>
<comment type="subcellular location">
    <subcellularLocation>
        <location evidence="1">Nucleus</location>
    </subcellularLocation>
</comment>
<evidence type="ECO:0000313" key="7">
    <source>
        <dbReference type="EMBL" id="KAG7193840.1"/>
    </source>
</evidence>